<dbReference type="Proteomes" id="UP000249123">
    <property type="component" value="Unassembled WGS sequence"/>
</dbReference>
<dbReference type="EMBL" id="AWFB01000078">
    <property type="protein sequence ID" value="RAN30629.1"/>
    <property type="molecule type" value="Genomic_DNA"/>
</dbReference>
<sequence length="254" mass="28412">MAAAFDWPAGVEHRLLRDGYSREPEDLVDRFKMDSGPALRRLLDGAAGQRVKGTLSLERHQADMFEAWRADVLDRGSSPFNWIITDNARPVVARFAAQPRLTEKLATRHRYAVEIECQAPDPSPAQLAALAALEDAGPAVWPASVPFRIIRSGYSLAPEDGVIRSPFEGVHRQALMSRADGFVTDAPLYLRRAELAEFESWFETEAAFGVRDVLFPHQDGGTWRGHFHETYKISVPGNRAKFALGLKIYLEVVR</sequence>
<name>A0A8B2PR62_9PROT</name>
<dbReference type="RefSeq" id="WP_112063384.1">
    <property type="nucleotide sequence ID" value="NZ_AWFB01000078.1"/>
</dbReference>
<reference evidence="1 2" key="1">
    <citation type="submission" date="2013-04" db="EMBL/GenBank/DDBJ databases">
        <title>Hyphomonas sp. T24B3 Genome Sequencing.</title>
        <authorList>
            <person name="Lai Q."/>
            <person name="Shao Z."/>
        </authorList>
    </citation>
    <scope>NUCLEOTIDE SEQUENCE [LARGE SCALE GENOMIC DNA]</scope>
    <source>
        <strain evidence="1 2">T24B3</strain>
    </source>
</reference>
<keyword evidence="2" id="KW-1185">Reference proteome</keyword>
<gene>
    <name evidence="1" type="ORF">HY3_05625</name>
</gene>
<protein>
    <submittedName>
        <fullName evidence="1">Uncharacterized protein</fullName>
    </submittedName>
</protein>
<proteinExistence type="predicted"/>
<accession>A0A8B2PR62</accession>
<evidence type="ECO:0000313" key="1">
    <source>
        <dbReference type="EMBL" id="RAN30629.1"/>
    </source>
</evidence>
<comment type="caution">
    <text evidence="1">The sequence shown here is derived from an EMBL/GenBank/DDBJ whole genome shotgun (WGS) entry which is preliminary data.</text>
</comment>
<evidence type="ECO:0000313" key="2">
    <source>
        <dbReference type="Proteomes" id="UP000249123"/>
    </source>
</evidence>
<dbReference type="AlphaFoldDB" id="A0A8B2PR62"/>
<organism evidence="1 2">
    <name type="scientific">Hyphomonas pacifica</name>
    <dbReference type="NCBI Taxonomy" id="1280941"/>
    <lineage>
        <taxon>Bacteria</taxon>
        <taxon>Pseudomonadati</taxon>
        <taxon>Pseudomonadota</taxon>
        <taxon>Alphaproteobacteria</taxon>
        <taxon>Hyphomonadales</taxon>
        <taxon>Hyphomonadaceae</taxon>
        <taxon>Hyphomonas</taxon>
    </lineage>
</organism>